<reference evidence="4 5" key="1">
    <citation type="submission" date="2020-11" db="EMBL/GenBank/DDBJ databases">
        <title>Vibrio nitrifigilis sp. nov., a marine nitrogen-fixing bacterium isolated from the lagoon sediment of an islet inside an atoll.</title>
        <authorList>
            <person name="Wang L.-T."/>
            <person name="Shieh W.Y."/>
        </authorList>
    </citation>
    <scope>NUCLEOTIDE SEQUENCE [LARGE SCALE GENOMIC DNA]</scope>
    <source>
        <strain evidence="4 5">NFV-1</strain>
    </source>
</reference>
<evidence type="ECO:0000259" key="3">
    <source>
        <dbReference type="PROSITE" id="PS50977"/>
    </source>
</evidence>
<dbReference type="InterPro" id="IPR001647">
    <property type="entry name" value="HTH_TetR"/>
</dbReference>
<proteinExistence type="predicted"/>
<dbReference type="SUPFAM" id="SSF46689">
    <property type="entry name" value="Homeodomain-like"/>
    <property type="match status" value="1"/>
</dbReference>
<feature type="domain" description="HTH tetR-type" evidence="3">
    <location>
        <begin position="15"/>
        <end position="75"/>
    </location>
</feature>
<dbReference type="Gene3D" id="1.10.357.10">
    <property type="entry name" value="Tetracycline Repressor, domain 2"/>
    <property type="match status" value="1"/>
</dbReference>
<dbReference type="PROSITE" id="PS50977">
    <property type="entry name" value="HTH_TETR_2"/>
    <property type="match status" value="1"/>
</dbReference>
<dbReference type="PRINTS" id="PR00455">
    <property type="entry name" value="HTHTETR"/>
</dbReference>
<dbReference type="PANTHER" id="PTHR43479:SF12">
    <property type="entry name" value="TRANSCRIPTIONAL REGULATORY PROTEIN"/>
    <property type="match status" value="1"/>
</dbReference>
<gene>
    <name evidence="4" type="ORF">I1A42_21530</name>
</gene>
<feature type="DNA-binding region" description="H-T-H motif" evidence="2">
    <location>
        <begin position="38"/>
        <end position="57"/>
    </location>
</feature>
<dbReference type="Pfam" id="PF00440">
    <property type="entry name" value="TetR_N"/>
    <property type="match status" value="1"/>
</dbReference>
<evidence type="ECO:0000256" key="1">
    <source>
        <dbReference type="ARBA" id="ARBA00023125"/>
    </source>
</evidence>
<dbReference type="RefSeq" id="WP_196124927.1">
    <property type="nucleotide sequence ID" value="NZ_JADPMR010000004.1"/>
</dbReference>
<dbReference type="InterPro" id="IPR050624">
    <property type="entry name" value="HTH-type_Tx_Regulator"/>
</dbReference>
<dbReference type="EMBL" id="JADPMR010000004">
    <property type="protein sequence ID" value="MBF9003061.1"/>
    <property type="molecule type" value="Genomic_DNA"/>
</dbReference>
<dbReference type="PANTHER" id="PTHR43479">
    <property type="entry name" value="ACREF/ENVCD OPERON REPRESSOR-RELATED"/>
    <property type="match status" value="1"/>
</dbReference>
<protein>
    <submittedName>
        <fullName evidence="4">TetR/AcrR family transcriptional regulator</fullName>
    </submittedName>
</protein>
<sequence length="238" mass="27570">MTEKRQGRRSAEDAAKTRFHILSVAADLFCEMGYARVSLRQISDQAGVSHSLLRHHFGSKEKIWHAISDGLNAYMSEYMKHVIEQISDSAPANIIIYEFTLRLLAHSLMNRQPIQLIADSVRQDNSLFDYYIGRTGEIETLMETLADDYHKQFPSKRLNIWEVKWELMMYAHSAASLTPFLCGTWPDAKNLDEILLKHLNMFNQSLIEKYHVEPQYILKPTSVADLVYESHNDWKGFC</sequence>
<comment type="caution">
    <text evidence="4">The sequence shown here is derived from an EMBL/GenBank/DDBJ whole genome shotgun (WGS) entry which is preliminary data.</text>
</comment>
<evidence type="ECO:0000256" key="2">
    <source>
        <dbReference type="PROSITE-ProRule" id="PRU00335"/>
    </source>
</evidence>
<evidence type="ECO:0000313" key="5">
    <source>
        <dbReference type="Proteomes" id="UP000597206"/>
    </source>
</evidence>
<dbReference type="InterPro" id="IPR009057">
    <property type="entry name" value="Homeodomain-like_sf"/>
</dbReference>
<keyword evidence="5" id="KW-1185">Reference proteome</keyword>
<organism evidence="4 5">
    <name type="scientific">Vibrio nitrifigilis</name>
    <dbReference type="NCBI Taxonomy" id="2789781"/>
    <lineage>
        <taxon>Bacteria</taxon>
        <taxon>Pseudomonadati</taxon>
        <taxon>Pseudomonadota</taxon>
        <taxon>Gammaproteobacteria</taxon>
        <taxon>Vibrionales</taxon>
        <taxon>Vibrionaceae</taxon>
        <taxon>Vibrio</taxon>
    </lineage>
</organism>
<accession>A0ABS0GKQ2</accession>
<dbReference type="Proteomes" id="UP000597206">
    <property type="component" value="Unassembled WGS sequence"/>
</dbReference>
<evidence type="ECO:0000313" key="4">
    <source>
        <dbReference type="EMBL" id="MBF9003061.1"/>
    </source>
</evidence>
<name>A0ABS0GKQ2_9VIBR</name>
<keyword evidence="1 2" id="KW-0238">DNA-binding</keyword>